<dbReference type="InterPro" id="IPR045119">
    <property type="entry name" value="SUN1-5"/>
</dbReference>
<comment type="caution">
    <text evidence="8">The sequence shown here is derived from an EMBL/GenBank/DDBJ whole genome shotgun (WGS) entry which is preliminary data.</text>
</comment>
<dbReference type="InterPro" id="IPR012919">
    <property type="entry name" value="SUN_dom"/>
</dbReference>
<dbReference type="AlphaFoldDB" id="A0A2G5U836"/>
<feature type="domain" description="SUN" evidence="7">
    <location>
        <begin position="502"/>
        <end position="686"/>
    </location>
</feature>
<dbReference type="GO" id="GO:0043495">
    <property type="term" value="F:protein-membrane adaptor activity"/>
    <property type="evidence" value="ECO:0007669"/>
    <property type="project" value="TreeGrafter"/>
</dbReference>
<proteinExistence type="predicted"/>
<organism evidence="8 9">
    <name type="scientific">Caenorhabditis nigoni</name>
    <dbReference type="NCBI Taxonomy" id="1611254"/>
    <lineage>
        <taxon>Eukaryota</taxon>
        <taxon>Metazoa</taxon>
        <taxon>Ecdysozoa</taxon>
        <taxon>Nematoda</taxon>
        <taxon>Chromadorea</taxon>
        <taxon>Rhabditida</taxon>
        <taxon>Rhabditina</taxon>
        <taxon>Rhabditomorpha</taxon>
        <taxon>Rhabditoidea</taxon>
        <taxon>Rhabditidae</taxon>
        <taxon>Peloderinae</taxon>
        <taxon>Caenorhabditis</taxon>
    </lineage>
</organism>
<dbReference type="Gene3D" id="2.60.120.260">
    <property type="entry name" value="Galactose-binding domain-like"/>
    <property type="match status" value="3"/>
</dbReference>
<feature type="domain" description="SUN" evidence="7">
    <location>
        <begin position="134"/>
        <end position="293"/>
    </location>
</feature>
<dbReference type="OrthoDB" id="342281at2759"/>
<feature type="region of interest" description="Disordered" evidence="6">
    <location>
        <begin position="435"/>
        <end position="455"/>
    </location>
</feature>
<dbReference type="Pfam" id="PF07738">
    <property type="entry name" value="Sad1_UNC"/>
    <property type="match status" value="3"/>
</dbReference>
<evidence type="ECO:0000256" key="2">
    <source>
        <dbReference type="ARBA" id="ARBA00022692"/>
    </source>
</evidence>
<comment type="subcellular location">
    <subcellularLocation>
        <location evidence="1">Membrane</location>
    </subcellularLocation>
</comment>
<keyword evidence="9" id="KW-1185">Reference proteome</keyword>
<dbReference type="EMBL" id="PDUG01000004">
    <property type="protein sequence ID" value="PIC35700.1"/>
    <property type="molecule type" value="Genomic_DNA"/>
</dbReference>
<dbReference type="FunFam" id="2.60.120.260:FF:000158">
    <property type="entry name" value="Protein CBG16940"/>
    <property type="match status" value="3"/>
</dbReference>
<evidence type="ECO:0000256" key="6">
    <source>
        <dbReference type="SAM" id="MobiDB-lite"/>
    </source>
</evidence>
<keyword evidence="5" id="KW-0175">Coiled coil</keyword>
<feature type="region of interest" description="Disordered" evidence="6">
    <location>
        <begin position="40"/>
        <end position="60"/>
    </location>
</feature>
<dbReference type="PROSITE" id="PS51469">
    <property type="entry name" value="SUN"/>
    <property type="match status" value="3"/>
</dbReference>
<evidence type="ECO:0000256" key="4">
    <source>
        <dbReference type="ARBA" id="ARBA00023136"/>
    </source>
</evidence>
<feature type="region of interest" description="Disordered" evidence="6">
    <location>
        <begin position="735"/>
        <end position="811"/>
    </location>
</feature>
<sequence length="1027" mass="117664">MILYKLQTMSNQNDRVLEMVNSMQSQFDNMERKIELLVSQKPNQNISQSDNNKPLEKSNADVLNSNSTEKMEPTVPQINQFVSEKANQGMSQLENAKLLEQSIVDVLKRMKFPTQVSTEQMQPIFPQVKQSILNAADFLKGASVDMDNSSSSNLNPIIGYDQTNLVLLDRPEPPSDKAWCTDAKNPVLTIKLARYIKPISVSYQHSKWYGTIPNGAPKTYDVLGCLDCNGEDWEPLVSNCKYNQYISNKPEQMCNVSSYQDFPIKKVQFRFRENYGDTKTTCVYLVRVYGETKTPVKIEEKQRESEDICADLRSYYHYNILGYTWKAKMIPTTHKPDPNPDSGADSSILIQWKNTFDIEELNTKTKFCYKWLNIRIRQYRILEILFFTSLSMILYRLQTISNQNDRVFEMVNSMHSQFANMERKIELLVSQKQNQDINQSGNTEPLKKSNGDVLNSMKVPTPNSTDKMEPKINQLKPIADVLKNTNLLTQNSSKMEPTVPQVKQAIPKAKESTLNVSVPKDQFRLNAADYLRGATVEQHCSSRSSLIDDYRFDQTNLVLLDRPQPPADKAWCTTDKNPVLTINLAKYIKPIAVSYQHSTWNGTVPIGAPKTYDVVACLDCARDGWHPLAMNCQYSQYESNEKEQMCNISSHLNVPLIRKVQFRFRKNYGDSNMTCVNLVRVFGETKSPIRIEEKNLKPKEICTDLRWYYHNNYLRYIWVNSMHSQLGNMERKIESLVSRKPNQDKSQSNKTEPLGQPIADVLKNRKLPTQESSEKMEPIVPQVKQSTSQTTERKPTTPQTNQAISKTKESKLNVSVSKHPFRFNAADYLRGASVDRYDSSRSNLVKPFSLDQSNLVILDRPQPPADKAWCSTAKNPVLTIDLAEYIKPISVTYQHSKWNGTIPNGAPKTYDVLACLDCDRDGWKPLAMNCQYSQYGSKEQSCNMLSYQDVLLIRKVQFRFRKNYGDTNRTCVSLVRVYGETKKPVKIEQKPLNSKETCAELKRQRRTVLYSTKTTAAPSVPNVVRNV</sequence>
<dbReference type="STRING" id="1611254.A0A2G5U836"/>
<reference evidence="9" key="1">
    <citation type="submission" date="2017-10" db="EMBL/GenBank/DDBJ databases">
        <title>Rapid genome shrinkage in a self-fertile nematode reveals novel sperm competition proteins.</title>
        <authorList>
            <person name="Yin D."/>
            <person name="Schwarz E.M."/>
            <person name="Thomas C.G."/>
            <person name="Felde R.L."/>
            <person name="Korf I.F."/>
            <person name="Cutter A.D."/>
            <person name="Schartner C.M."/>
            <person name="Ralston E.J."/>
            <person name="Meyer B.J."/>
            <person name="Haag E.S."/>
        </authorList>
    </citation>
    <scope>NUCLEOTIDE SEQUENCE [LARGE SCALE GENOMIC DNA]</scope>
    <source>
        <strain evidence="9">JU1422</strain>
    </source>
</reference>
<feature type="compositionally biased region" description="Polar residues" evidence="6">
    <location>
        <begin position="783"/>
        <end position="805"/>
    </location>
</feature>
<evidence type="ECO:0000256" key="5">
    <source>
        <dbReference type="SAM" id="Coils"/>
    </source>
</evidence>
<keyword evidence="2" id="KW-0812">Transmembrane</keyword>
<feature type="domain" description="SUN" evidence="7">
    <location>
        <begin position="824"/>
        <end position="982"/>
    </location>
</feature>
<keyword evidence="3" id="KW-1133">Transmembrane helix</keyword>
<dbReference type="Proteomes" id="UP000230233">
    <property type="component" value="Chromosome IV"/>
</dbReference>
<name>A0A2G5U836_9PELO</name>
<feature type="compositionally biased region" description="Polar residues" evidence="6">
    <location>
        <begin position="40"/>
        <end position="52"/>
    </location>
</feature>
<gene>
    <name evidence="8" type="primary">Cnig_chr_IV.g14975</name>
    <name evidence="8" type="ORF">B9Z55_014975</name>
</gene>
<evidence type="ECO:0000256" key="3">
    <source>
        <dbReference type="ARBA" id="ARBA00022989"/>
    </source>
</evidence>
<dbReference type="GO" id="GO:0034993">
    <property type="term" value="C:meiotic nuclear membrane microtubule tethering complex"/>
    <property type="evidence" value="ECO:0007669"/>
    <property type="project" value="TreeGrafter"/>
</dbReference>
<evidence type="ECO:0000313" key="8">
    <source>
        <dbReference type="EMBL" id="PIC35700.1"/>
    </source>
</evidence>
<evidence type="ECO:0000313" key="9">
    <source>
        <dbReference type="Proteomes" id="UP000230233"/>
    </source>
</evidence>
<dbReference type="PANTHER" id="PTHR12911:SF2">
    <property type="entry name" value="SUN DOMAIN-CONTAINING PROTEIN 1"/>
    <property type="match status" value="1"/>
</dbReference>
<evidence type="ECO:0000256" key="1">
    <source>
        <dbReference type="ARBA" id="ARBA00004370"/>
    </source>
</evidence>
<evidence type="ECO:0000259" key="7">
    <source>
        <dbReference type="PROSITE" id="PS51469"/>
    </source>
</evidence>
<feature type="coiled-coil region" evidence="5">
    <location>
        <begin position="13"/>
        <end position="40"/>
    </location>
</feature>
<protein>
    <recommendedName>
        <fullName evidence="7">SUN domain-containing protein</fullName>
    </recommendedName>
</protein>
<accession>A0A2G5U836</accession>
<keyword evidence="4" id="KW-0472">Membrane</keyword>
<dbReference type="PANTHER" id="PTHR12911">
    <property type="entry name" value="SAD1/UNC-84-LIKE PROTEIN-RELATED"/>
    <property type="match status" value="1"/>
</dbReference>